<feature type="compositionally biased region" description="Low complexity" evidence="5">
    <location>
        <begin position="200"/>
        <end position="234"/>
    </location>
</feature>
<evidence type="ECO:0008006" key="12">
    <source>
        <dbReference type="Google" id="ProtNLM"/>
    </source>
</evidence>
<dbReference type="AlphaFoldDB" id="A0A1L7CHA6"/>
<evidence type="ECO:0000256" key="3">
    <source>
        <dbReference type="ARBA" id="ARBA00022729"/>
    </source>
</evidence>
<keyword evidence="2" id="KW-0964">Secreted</keyword>
<keyword evidence="6" id="KW-0472">Membrane</keyword>
<dbReference type="NCBIfam" id="TIGR01167">
    <property type="entry name" value="LPXTG_anchor"/>
    <property type="match status" value="1"/>
</dbReference>
<dbReference type="RefSeq" id="WP_075727054.1">
    <property type="nucleotide sequence ID" value="NZ_CP009245.1"/>
</dbReference>
<feature type="transmembrane region" description="Helical" evidence="6">
    <location>
        <begin position="286"/>
        <end position="311"/>
    </location>
</feature>
<feature type="compositionally biased region" description="Pro residues" evidence="5">
    <location>
        <begin position="185"/>
        <end position="199"/>
    </location>
</feature>
<evidence type="ECO:0000256" key="7">
    <source>
        <dbReference type="SAM" id="SignalP"/>
    </source>
</evidence>
<gene>
    <name evidence="10" type="ORF">CAQU_09240</name>
</gene>
<evidence type="ECO:0000259" key="8">
    <source>
        <dbReference type="Pfam" id="PF00746"/>
    </source>
</evidence>
<dbReference type="InterPro" id="IPR013783">
    <property type="entry name" value="Ig-like_fold"/>
</dbReference>
<dbReference type="EMBL" id="CP009245">
    <property type="protein sequence ID" value="APT85226.1"/>
    <property type="molecule type" value="Genomic_DNA"/>
</dbReference>
<keyword evidence="11" id="KW-1185">Reference proteome</keyword>
<evidence type="ECO:0000313" key="10">
    <source>
        <dbReference type="EMBL" id="APT85226.1"/>
    </source>
</evidence>
<feature type="domain" description="Gram-positive cocci surface proteins LPxTG" evidence="8">
    <location>
        <begin position="288"/>
        <end position="318"/>
    </location>
</feature>
<feature type="signal peptide" evidence="7">
    <location>
        <begin position="1"/>
        <end position="29"/>
    </location>
</feature>
<evidence type="ECO:0000256" key="1">
    <source>
        <dbReference type="ARBA" id="ARBA00022512"/>
    </source>
</evidence>
<dbReference type="InterPro" id="IPR019931">
    <property type="entry name" value="LPXTG_anchor"/>
</dbReference>
<reference evidence="10 11" key="1">
    <citation type="submission" date="2014-08" db="EMBL/GenBank/DDBJ databases">
        <title>Complete genome sequence of Corynebacterium aquilae S-613T(T) (=DSM 44791(T)), isolated from the choana of a healthy golden eagle.</title>
        <authorList>
            <person name="Ruckert C."/>
            <person name="Albersmeier A."/>
            <person name="Winkler A."/>
            <person name="Kalinowski J."/>
        </authorList>
    </citation>
    <scope>NUCLEOTIDE SEQUENCE [LARGE SCALE GENOMIC DNA]</scope>
    <source>
        <strain evidence="10 11">S-613</strain>
    </source>
</reference>
<sequence>MTHGKKWRSAVLAAATAAAMLSVSPSAMADTEKVVSGVSVDASKLNVAAIDMNRTINLKIIKKVSGDRPVAGVQFRLQRLEGFDLSTTENWQKAFDLKVADAARGPFVGSPIDITTNADGEATATNLARGVYYVVELEPTTVDGEYVNSAPFVITLPTGNPEGTAWNYDVSVKAKNQPRPTYPDHTPPPPVPGPGPEPTPSKTTTPTKPTSTKPTPSKTTVTTTPSTKTKTTTPRLPDEETVTRTTTTKTTTTDRPGTPGEENVQRKTPNTPEAEKSVPRRVRESLASTGASVIGVVIAGSLLVIGGIFLASRRRKTDEA</sequence>
<dbReference type="Pfam" id="PF16555">
    <property type="entry name" value="GramPos_pilinD1"/>
    <property type="match status" value="1"/>
</dbReference>
<feature type="compositionally biased region" description="Basic and acidic residues" evidence="5">
    <location>
        <begin position="273"/>
        <end position="282"/>
    </location>
</feature>
<keyword evidence="1" id="KW-0134">Cell wall</keyword>
<dbReference type="Pfam" id="PF00746">
    <property type="entry name" value="Gram_pos_anchor"/>
    <property type="match status" value="1"/>
</dbReference>
<feature type="compositionally biased region" description="Low complexity" evidence="5">
    <location>
        <begin position="243"/>
        <end position="262"/>
    </location>
</feature>
<evidence type="ECO:0000256" key="4">
    <source>
        <dbReference type="ARBA" id="ARBA00023088"/>
    </source>
</evidence>
<keyword evidence="4" id="KW-0572">Peptidoglycan-anchor</keyword>
<keyword evidence="6" id="KW-0812">Transmembrane</keyword>
<dbReference type="KEGG" id="caqu:CAQU_09240"/>
<evidence type="ECO:0000256" key="5">
    <source>
        <dbReference type="SAM" id="MobiDB-lite"/>
    </source>
</evidence>
<evidence type="ECO:0000256" key="6">
    <source>
        <dbReference type="SAM" id="Phobius"/>
    </source>
</evidence>
<dbReference type="OrthoDB" id="4393824at2"/>
<evidence type="ECO:0000259" key="9">
    <source>
        <dbReference type="Pfam" id="PF16555"/>
    </source>
</evidence>
<keyword evidence="6" id="KW-1133">Transmembrane helix</keyword>
<dbReference type="Gene3D" id="2.60.40.10">
    <property type="entry name" value="Immunoglobulins"/>
    <property type="match status" value="1"/>
</dbReference>
<dbReference type="GO" id="GO:0005975">
    <property type="term" value="P:carbohydrate metabolic process"/>
    <property type="evidence" value="ECO:0007669"/>
    <property type="project" value="UniProtKB-ARBA"/>
</dbReference>
<feature type="domain" description="Gram-positive pilin subunit D1 N-terminal" evidence="9">
    <location>
        <begin position="67"/>
        <end position="176"/>
    </location>
</feature>
<accession>A0A1L7CHA6</accession>
<keyword evidence="3 7" id="KW-0732">Signal</keyword>
<dbReference type="InterPro" id="IPR032364">
    <property type="entry name" value="GramPos_pilinD1_N"/>
</dbReference>
<organism evidence="10 11">
    <name type="scientific">Corynebacterium aquilae DSM 44791</name>
    <dbReference type="NCBI Taxonomy" id="1431546"/>
    <lineage>
        <taxon>Bacteria</taxon>
        <taxon>Bacillati</taxon>
        <taxon>Actinomycetota</taxon>
        <taxon>Actinomycetes</taxon>
        <taxon>Mycobacteriales</taxon>
        <taxon>Corynebacteriaceae</taxon>
        <taxon>Corynebacterium</taxon>
    </lineage>
</organism>
<proteinExistence type="predicted"/>
<protein>
    <recommendedName>
        <fullName evidence="12">Gram-positive cocci surface proteins LPxTG domain-containing protein</fullName>
    </recommendedName>
</protein>
<evidence type="ECO:0000256" key="2">
    <source>
        <dbReference type="ARBA" id="ARBA00022525"/>
    </source>
</evidence>
<dbReference type="Proteomes" id="UP000185478">
    <property type="component" value="Chromosome"/>
</dbReference>
<evidence type="ECO:0000313" key="11">
    <source>
        <dbReference type="Proteomes" id="UP000185478"/>
    </source>
</evidence>
<feature type="chain" id="PRO_5013063752" description="Gram-positive cocci surface proteins LPxTG domain-containing protein" evidence="7">
    <location>
        <begin position="30"/>
        <end position="320"/>
    </location>
</feature>
<feature type="region of interest" description="Disordered" evidence="5">
    <location>
        <begin position="175"/>
        <end position="282"/>
    </location>
</feature>
<name>A0A1L7CHA6_9CORY</name>